<sequence length="216" mass="25020">MRSCEWPNNHRELGKIFAYRYWEEGKLNDVPTYLAILESCNDFQLSNSVLDQMQKIRDARNVYIGHNASLELSDSDRARIYTMLVQFVSATEIAQVINASSLIQTFHNIEKWILFQSRQEVASHIQNIEKQIQKAKSQEDTKSCLQLISQDVAKLENDIRVATNVPRTPCRINSTCAIPRKKKFRWPSSCIWICILLILLPVFLFPWTGKDSTRGK</sequence>
<gene>
    <name evidence="2" type="ORF">ACJMK2_002157</name>
</gene>
<dbReference type="AlphaFoldDB" id="A0ABD3XW79"/>
<evidence type="ECO:0000256" key="1">
    <source>
        <dbReference type="SAM" id="Phobius"/>
    </source>
</evidence>
<keyword evidence="3" id="KW-1185">Reference proteome</keyword>
<keyword evidence="1" id="KW-0472">Membrane</keyword>
<protein>
    <submittedName>
        <fullName evidence="2">Uncharacterized protein</fullName>
    </submittedName>
</protein>
<evidence type="ECO:0000313" key="3">
    <source>
        <dbReference type="Proteomes" id="UP001634394"/>
    </source>
</evidence>
<comment type="caution">
    <text evidence="2">The sequence shown here is derived from an EMBL/GenBank/DDBJ whole genome shotgun (WGS) entry which is preliminary data.</text>
</comment>
<reference evidence="2 3" key="1">
    <citation type="submission" date="2024-11" db="EMBL/GenBank/DDBJ databases">
        <title>Chromosome-level genome assembly of the freshwater bivalve Anodonta woodiana.</title>
        <authorList>
            <person name="Chen X."/>
        </authorList>
    </citation>
    <scope>NUCLEOTIDE SEQUENCE [LARGE SCALE GENOMIC DNA]</scope>
    <source>
        <strain evidence="2">MN2024</strain>
        <tissue evidence="2">Gills</tissue>
    </source>
</reference>
<name>A0ABD3XW79_SINWO</name>
<accession>A0ABD3XW79</accession>
<proteinExistence type="predicted"/>
<organism evidence="2 3">
    <name type="scientific">Sinanodonta woodiana</name>
    <name type="common">Chinese pond mussel</name>
    <name type="synonym">Anodonta woodiana</name>
    <dbReference type="NCBI Taxonomy" id="1069815"/>
    <lineage>
        <taxon>Eukaryota</taxon>
        <taxon>Metazoa</taxon>
        <taxon>Spiralia</taxon>
        <taxon>Lophotrochozoa</taxon>
        <taxon>Mollusca</taxon>
        <taxon>Bivalvia</taxon>
        <taxon>Autobranchia</taxon>
        <taxon>Heteroconchia</taxon>
        <taxon>Palaeoheterodonta</taxon>
        <taxon>Unionida</taxon>
        <taxon>Unionoidea</taxon>
        <taxon>Unionidae</taxon>
        <taxon>Unioninae</taxon>
        <taxon>Sinanodonta</taxon>
    </lineage>
</organism>
<keyword evidence="1" id="KW-1133">Transmembrane helix</keyword>
<evidence type="ECO:0000313" key="2">
    <source>
        <dbReference type="EMBL" id="KAL3889830.1"/>
    </source>
</evidence>
<keyword evidence="1" id="KW-0812">Transmembrane</keyword>
<dbReference type="Proteomes" id="UP001634394">
    <property type="component" value="Unassembled WGS sequence"/>
</dbReference>
<dbReference type="EMBL" id="JBJQND010000001">
    <property type="protein sequence ID" value="KAL3889830.1"/>
    <property type="molecule type" value="Genomic_DNA"/>
</dbReference>
<feature type="transmembrane region" description="Helical" evidence="1">
    <location>
        <begin position="190"/>
        <end position="208"/>
    </location>
</feature>